<dbReference type="InterPro" id="IPR003594">
    <property type="entry name" value="HATPase_dom"/>
</dbReference>
<evidence type="ECO:0000313" key="8">
    <source>
        <dbReference type="EMBL" id="GAA3979446.1"/>
    </source>
</evidence>
<keyword evidence="5" id="KW-1133">Transmembrane helix</keyword>
<dbReference type="Pfam" id="PF02518">
    <property type="entry name" value="HATPase_c"/>
    <property type="match status" value="1"/>
</dbReference>
<accession>A0ABP7QDV3</accession>
<dbReference type="SUPFAM" id="SSF55874">
    <property type="entry name" value="ATPase domain of HSP90 chaperone/DNA topoisomerase II/histidine kinase"/>
    <property type="match status" value="1"/>
</dbReference>
<reference evidence="9" key="1">
    <citation type="journal article" date="2019" name="Int. J. Syst. Evol. Microbiol.">
        <title>The Global Catalogue of Microorganisms (GCM) 10K type strain sequencing project: providing services to taxonomists for standard genome sequencing and annotation.</title>
        <authorList>
            <consortium name="The Broad Institute Genomics Platform"/>
            <consortium name="The Broad Institute Genome Sequencing Center for Infectious Disease"/>
            <person name="Wu L."/>
            <person name="Ma J."/>
        </authorList>
    </citation>
    <scope>NUCLEOTIDE SEQUENCE [LARGE SCALE GENOMIC DNA]</scope>
    <source>
        <strain evidence="9">JCM 17217</strain>
    </source>
</reference>
<evidence type="ECO:0000256" key="3">
    <source>
        <dbReference type="ARBA" id="ARBA00022553"/>
    </source>
</evidence>
<feature type="domain" description="Histidine kinase" evidence="7">
    <location>
        <begin position="485"/>
        <end position="734"/>
    </location>
</feature>
<dbReference type="SUPFAM" id="SSF49785">
    <property type="entry name" value="Galactose-binding domain-like"/>
    <property type="match status" value="1"/>
</dbReference>
<dbReference type="EMBL" id="BAABDI010000017">
    <property type="protein sequence ID" value="GAA3979446.1"/>
    <property type="molecule type" value="Genomic_DNA"/>
</dbReference>
<feature type="transmembrane region" description="Helical" evidence="5">
    <location>
        <begin position="250"/>
        <end position="271"/>
    </location>
</feature>
<feature type="transmembrane region" description="Helical" evidence="5">
    <location>
        <begin position="226"/>
        <end position="244"/>
    </location>
</feature>
<evidence type="ECO:0000313" key="9">
    <source>
        <dbReference type="Proteomes" id="UP001501556"/>
    </source>
</evidence>
<proteinExistence type="predicted"/>
<dbReference type="InterPro" id="IPR004358">
    <property type="entry name" value="Sig_transdc_His_kin-like_C"/>
</dbReference>
<dbReference type="PANTHER" id="PTHR43065:SF42">
    <property type="entry name" value="TWO-COMPONENT SENSOR PPRA"/>
    <property type="match status" value="1"/>
</dbReference>
<dbReference type="SUPFAM" id="SSF47384">
    <property type="entry name" value="Homodimeric domain of signal transducing histidine kinase"/>
    <property type="match status" value="1"/>
</dbReference>
<dbReference type="Gene3D" id="3.30.565.10">
    <property type="entry name" value="Histidine kinase-like ATPase, C-terminal domain"/>
    <property type="match status" value="1"/>
</dbReference>
<dbReference type="CDD" id="cd00082">
    <property type="entry name" value="HisKA"/>
    <property type="match status" value="1"/>
</dbReference>
<sequence length="734" mass="79914">MLALLLGLAPRHAAAQAAPDTANAVLRTVPAAGTVLDHGWKFKAGDDPAWARPDFDDRAWASINPNQHPQLLTQVRAARIGWLRLRLQVPDSLRTRALVLLFQQTCASEVYLNGRLLHRYGRVSAVAGQVRPAGFTADPLEVHFSGPTEQVLAIRFAPWPPLAWFKDNINFMRVRITGLPGLLKRNVERAVGPVANFATFAVFLLLSLLHLSFLRYNPAQRANFYFSLYAGAGALGFLALYGGWQVQGMASTLALGMVGDVFLLMSYVWAVRALYALFEYKPGRTYTGLWVGLVVCLALSEFTQLTSYSVLTSYSFAFFGFVALASAEQLRLTMRALRQRKRGAGIIAAGFVGALVFAFIYAMLIITQAQISFRVSSSLVALMALAPALSISLFLAREFALNSELLLVKLRQVQDLSAQTLAQQQEKQALLAAQNEVLEQQVAARTAEVAGQRDRAEQALGELKTTQHQLVQAEKMAFLGELTAGIAHELQNPLNFMKNFAEVSTDLVDGIDGERHDPTQGAGLEAEILVGLKQNLQQISQHGQRASSIIKDMLAHSRAGTGERQPTDLNALADEALTLAYEGLLTTDKSFRATLAREFDPGLGPVPVLPQDLGRVLLNICTNALYAVRERQLEATLMITAGTPAADYEPTVTVRTGRADGPTVEIRVRDNGVGMPAHVQEKIFEPFFTTKPTGEGTGLGLSMSHDIVTKGHGGTLTVRSREGEGTEFLITLPA</sequence>
<dbReference type="Gene3D" id="2.60.120.260">
    <property type="entry name" value="Galactose-binding domain-like"/>
    <property type="match status" value="1"/>
</dbReference>
<dbReference type="InterPro" id="IPR005467">
    <property type="entry name" value="His_kinase_dom"/>
</dbReference>
<comment type="caution">
    <text evidence="8">The sequence shown here is derived from an EMBL/GenBank/DDBJ whole genome shotgun (WGS) entry which is preliminary data.</text>
</comment>
<feature type="transmembrane region" description="Helical" evidence="5">
    <location>
        <begin position="346"/>
        <end position="366"/>
    </location>
</feature>
<dbReference type="PRINTS" id="PR00344">
    <property type="entry name" value="BCTRLSENSOR"/>
</dbReference>
<keyword evidence="6" id="KW-0732">Signal</keyword>
<keyword evidence="4" id="KW-0175">Coiled coil</keyword>
<dbReference type="InterPro" id="IPR003661">
    <property type="entry name" value="HisK_dim/P_dom"/>
</dbReference>
<comment type="catalytic activity">
    <reaction evidence="1">
        <text>ATP + protein L-histidine = ADP + protein N-phospho-L-histidine.</text>
        <dbReference type="EC" id="2.7.13.3"/>
    </reaction>
</comment>
<dbReference type="InterPro" id="IPR036890">
    <property type="entry name" value="HATPase_C_sf"/>
</dbReference>
<dbReference type="SMART" id="SM00387">
    <property type="entry name" value="HATPase_c"/>
    <property type="match status" value="1"/>
</dbReference>
<keyword evidence="9" id="KW-1185">Reference proteome</keyword>
<feature type="signal peptide" evidence="6">
    <location>
        <begin position="1"/>
        <end position="17"/>
    </location>
</feature>
<feature type="transmembrane region" description="Helical" evidence="5">
    <location>
        <begin position="378"/>
        <end position="396"/>
    </location>
</feature>
<dbReference type="SMART" id="SM00388">
    <property type="entry name" value="HisKA"/>
    <property type="match status" value="1"/>
</dbReference>
<organism evidence="8 9">
    <name type="scientific">Hymenobacter antarcticus</name>
    <dbReference type="NCBI Taxonomy" id="486270"/>
    <lineage>
        <taxon>Bacteria</taxon>
        <taxon>Pseudomonadati</taxon>
        <taxon>Bacteroidota</taxon>
        <taxon>Cytophagia</taxon>
        <taxon>Cytophagales</taxon>
        <taxon>Hymenobacteraceae</taxon>
        <taxon>Hymenobacter</taxon>
    </lineage>
</organism>
<evidence type="ECO:0000259" key="7">
    <source>
        <dbReference type="PROSITE" id="PS50109"/>
    </source>
</evidence>
<dbReference type="InterPro" id="IPR008979">
    <property type="entry name" value="Galactose-bd-like_sf"/>
</dbReference>
<protein>
    <recommendedName>
        <fullName evidence="2">histidine kinase</fullName>
        <ecNumber evidence="2">2.7.13.3</ecNumber>
    </recommendedName>
</protein>
<dbReference type="InterPro" id="IPR036097">
    <property type="entry name" value="HisK_dim/P_sf"/>
</dbReference>
<feature type="coiled-coil region" evidence="4">
    <location>
        <begin position="421"/>
        <end position="476"/>
    </location>
</feature>
<evidence type="ECO:0000256" key="4">
    <source>
        <dbReference type="SAM" id="Coils"/>
    </source>
</evidence>
<keyword evidence="5" id="KW-0812">Transmembrane</keyword>
<evidence type="ECO:0000256" key="2">
    <source>
        <dbReference type="ARBA" id="ARBA00012438"/>
    </source>
</evidence>
<dbReference type="PROSITE" id="PS50109">
    <property type="entry name" value="HIS_KIN"/>
    <property type="match status" value="1"/>
</dbReference>
<evidence type="ECO:0000256" key="6">
    <source>
        <dbReference type="SAM" id="SignalP"/>
    </source>
</evidence>
<dbReference type="EC" id="2.7.13.3" evidence="2"/>
<keyword evidence="5" id="KW-0472">Membrane</keyword>
<gene>
    <name evidence="8" type="ORF">GCM10022407_25830</name>
</gene>
<dbReference type="PANTHER" id="PTHR43065">
    <property type="entry name" value="SENSOR HISTIDINE KINASE"/>
    <property type="match status" value="1"/>
</dbReference>
<dbReference type="Gene3D" id="1.10.287.130">
    <property type="match status" value="1"/>
</dbReference>
<feature type="transmembrane region" description="Helical" evidence="5">
    <location>
        <begin position="194"/>
        <end position="214"/>
    </location>
</feature>
<keyword evidence="3" id="KW-0597">Phosphoprotein</keyword>
<evidence type="ECO:0000256" key="5">
    <source>
        <dbReference type="SAM" id="Phobius"/>
    </source>
</evidence>
<dbReference type="Proteomes" id="UP001501556">
    <property type="component" value="Unassembled WGS sequence"/>
</dbReference>
<feature type="transmembrane region" description="Helical" evidence="5">
    <location>
        <begin position="283"/>
        <end position="300"/>
    </location>
</feature>
<evidence type="ECO:0000256" key="1">
    <source>
        <dbReference type="ARBA" id="ARBA00000085"/>
    </source>
</evidence>
<feature type="chain" id="PRO_5046381858" description="histidine kinase" evidence="6">
    <location>
        <begin position="18"/>
        <end position="734"/>
    </location>
</feature>
<dbReference type="Pfam" id="PF00512">
    <property type="entry name" value="HisKA"/>
    <property type="match status" value="1"/>
</dbReference>
<name>A0ABP7QDV3_9BACT</name>